<dbReference type="InterPro" id="IPR029479">
    <property type="entry name" value="Nitroreductase"/>
</dbReference>
<dbReference type="Pfam" id="PF00881">
    <property type="entry name" value="Nitroreductase"/>
    <property type="match status" value="1"/>
</dbReference>
<dbReference type="InterPro" id="IPR000415">
    <property type="entry name" value="Nitroreductase-like"/>
</dbReference>
<evidence type="ECO:0000313" key="5">
    <source>
        <dbReference type="Proteomes" id="UP001166784"/>
    </source>
</evidence>
<organism evidence="4 5">
    <name type="scientific">Streptomyces marispadix</name>
    <dbReference type="NCBI Taxonomy" id="2922868"/>
    <lineage>
        <taxon>Bacteria</taxon>
        <taxon>Bacillati</taxon>
        <taxon>Actinomycetota</taxon>
        <taxon>Actinomycetes</taxon>
        <taxon>Kitasatosporales</taxon>
        <taxon>Streptomycetaceae</taxon>
        <taxon>Streptomyces</taxon>
    </lineage>
</organism>
<sequence length="214" mass="23854">MPELTAHELLTTTRSVRKRLDLERPVDPALVRDCLETALQAPSGSNAQRWHWLVLTDPEVRREVGALYRKSCRAYLESPHAAGRLYADDPQRSKVQARVNDSVAYLADRMGDVPVLVVPCLQLPSEELPEGNQAGLWGSILPAAWSYMLAARSRGLGTAWTTLHLRYEKEVAEVLGLPSNVRQAALIPTAHYTGDTFKPARRTPLSEVLHENGW</sequence>
<evidence type="ECO:0000256" key="1">
    <source>
        <dbReference type="ARBA" id="ARBA00007118"/>
    </source>
</evidence>
<comment type="similarity">
    <text evidence="1">Belongs to the nitroreductase family.</text>
</comment>
<dbReference type="SUPFAM" id="SSF55469">
    <property type="entry name" value="FMN-dependent nitroreductase-like"/>
    <property type="match status" value="1"/>
</dbReference>
<comment type="caution">
    <text evidence="4">The sequence shown here is derived from an EMBL/GenBank/DDBJ whole genome shotgun (WGS) entry which is preliminary data.</text>
</comment>
<dbReference type="Gene3D" id="3.40.109.10">
    <property type="entry name" value="NADH Oxidase"/>
    <property type="match status" value="1"/>
</dbReference>
<accession>A0ABS9T5V8</accession>
<dbReference type="EMBL" id="JAKWJU010000002">
    <property type="protein sequence ID" value="MCH6163686.1"/>
    <property type="molecule type" value="Genomic_DNA"/>
</dbReference>
<dbReference type="Proteomes" id="UP001166784">
    <property type="component" value="Unassembled WGS sequence"/>
</dbReference>
<dbReference type="PANTHER" id="PTHR43673:SF10">
    <property type="entry name" value="NADH DEHYDROGENASE_NAD(P)H NITROREDUCTASE XCC3605-RELATED"/>
    <property type="match status" value="1"/>
</dbReference>
<evidence type="ECO:0000259" key="3">
    <source>
        <dbReference type="Pfam" id="PF00881"/>
    </source>
</evidence>
<feature type="domain" description="Nitroreductase" evidence="3">
    <location>
        <begin position="12"/>
        <end position="182"/>
    </location>
</feature>
<protein>
    <submittedName>
        <fullName evidence="4">Nitroreductase family protein</fullName>
    </submittedName>
</protein>
<keyword evidence="2" id="KW-0560">Oxidoreductase</keyword>
<gene>
    <name evidence="4" type="ORF">MMA15_25800</name>
</gene>
<reference evidence="4" key="1">
    <citation type="submission" date="2022-03" db="EMBL/GenBank/DDBJ databases">
        <authorList>
            <person name="Santos J.D.N."/>
            <person name="Kallscheuer N."/>
            <person name="Jogler C."/>
            <person name="Lage O.M."/>
        </authorList>
    </citation>
    <scope>NUCLEOTIDE SEQUENCE</scope>
    <source>
        <strain evidence="4">M600PL45_2</strain>
    </source>
</reference>
<dbReference type="RefSeq" id="WP_241062557.1">
    <property type="nucleotide sequence ID" value="NZ_JAKWJU010000002.1"/>
</dbReference>
<evidence type="ECO:0000313" key="4">
    <source>
        <dbReference type="EMBL" id="MCH6163686.1"/>
    </source>
</evidence>
<keyword evidence="5" id="KW-1185">Reference proteome</keyword>
<proteinExistence type="inferred from homology"/>
<name>A0ABS9T5V8_9ACTN</name>
<dbReference type="CDD" id="cd02062">
    <property type="entry name" value="Nitro_FMN_reductase"/>
    <property type="match status" value="1"/>
</dbReference>
<reference evidence="4" key="2">
    <citation type="journal article" date="2023" name="Int. J. Syst. Evol. Microbiol.">
        <title>Streptomyces marispadix sp. nov., isolated from marine beach sediment of the Northern Coast of Portugal.</title>
        <authorList>
            <person name="dos Santos J.D.N."/>
            <person name="Vitorino I.R."/>
            <person name="Kallscheuer N."/>
            <person name="Srivastava A."/>
            <person name="Krautwurst S."/>
            <person name="Marz M."/>
            <person name="Jogler C."/>
            <person name="Lobo Da Cunha A."/>
            <person name="Catita J."/>
            <person name="Goncalves H."/>
            <person name="Gonzalez I."/>
            <person name="Reyes F."/>
            <person name="Lage O.M."/>
        </authorList>
    </citation>
    <scope>NUCLEOTIDE SEQUENCE</scope>
    <source>
        <strain evidence="4">M600PL45_2</strain>
    </source>
</reference>
<dbReference type="PANTHER" id="PTHR43673">
    <property type="entry name" value="NAD(P)H NITROREDUCTASE YDGI-RELATED"/>
    <property type="match status" value="1"/>
</dbReference>
<evidence type="ECO:0000256" key="2">
    <source>
        <dbReference type="ARBA" id="ARBA00023002"/>
    </source>
</evidence>